<dbReference type="EMBL" id="JBHLWI010000026">
    <property type="protein sequence ID" value="MFC0262861.1"/>
    <property type="molecule type" value="Genomic_DNA"/>
</dbReference>
<keyword evidence="1" id="KW-0812">Transmembrane</keyword>
<evidence type="ECO:0000313" key="2">
    <source>
        <dbReference type="EMBL" id="MFC0262861.1"/>
    </source>
</evidence>
<sequence length="145" mass="17135">MQNFKNHARYYPLHHFVITPLTLVYLIWSLTNLGEAIRIGEGISMEIYHLIGAIILILLPLLSRIYALKNQDRIIRLEMRQRYFELTGKSFQETEKNLRLSQIIALRFAAIEELLPLMDRAVTEKLSAKEIKQSIQNWQEDKRRV</sequence>
<dbReference type="Pfam" id="PF20136">
    <property type="entry name" value="DUF6526"/>
    <property type="match status" value="1"/>
</dbReference>
<feature type="transmembrane region" description="Helical" evidence="1">
    <location>
        <begin position="12"/>
        <end position="28"/>
    </location>
</feature>
<evidence type="ECO:0000256" key="1">
    <source>
        <dbReference type="SAM" id="Phobius"/>
    </source>
</evidence>
<dbReference type="Proteomes" id="UP001589797">
    <property type="component" value="Unassembled WGS sequence"/>
</dbReference>
<dbReference type="RefSeq" id="WP_382387317.1">
    <property type="nucleotide sequence ID" value="NZ_JBHLWI010000026.1"/>
</dbReference>
<proteinExistence type="predicted"/>
<gene>
    <name evidence="2" type="ORF">ACFFIP_09220</name>
</gene>
<organism evidence="2 3">
    <name type="scientific">Fontibacter flavus</name>
    <dbReference type="NCBI Taxonomy" id="654838"/>
    <lineage>
        <taxon>Bacteria</taxon>
        <taxon>Pseudomonadati</taxon>
        <taxon>Bacteroidota</taxon>
        <taxon>Cytophagia</taxon>
        <taxon>Cytophagales</taxon>
        <taxon>Cyclobacteriaceae</taxon>
        <taxon>Fontibacter</taxon>
    </lineage>
</organism>
<keyword evidence="1" id="KW-0472">Membrane</keyword>
<protein>
    <submittedName>
        <fullName evidence="2">DUF6526 family protein</fullName>
    </submittedName>
</protein>
<name>A0ABV6FSX4_9BACT</name>
<keyword evidence="1" id="KW-1133">Transmembrane helix</keyword>
<evidence type="ECO:0000313" key="3">
    <source>
        <dbReference type="Proteomes" id="UP001589797"/>
    </source>
</evidence>
<dbReference type="InterPro" id="IPR045385">
    <property type="entry name" value="DUF6526"/>
</dbReference>
<comment type="caution">
    <text evidence="2">The sequence shown here is derived from an EMBL/GenBank/DDBJ whole genome shotgun (WGS) entry which is preliminary data.</text>
</comment>
<feature type="transmembrane region" description="Helical" evidence="1">
    <location>
        <begin position="48"/>
        <end position="67"/>
    </location>
</feature>
<reference evidence="2 3" key="1">
    <citation type="submission" date="2024-09" db="EMBL/GenBank/DDBJ databases">
        <authorList>
            <person name="Sun Q."/>
            <person name="Mori K."/>
        </authorList>
    </citation>
    <scope>NUCLEOTIDE SEQUENCE [LARGE SCALE GENOMIC DNA]</scope>
    <source>
        <strain evidence="2 3">CCM 7650</strain>
    </source>
</reference>
<keyword evidence="3" id="KW-1185">Reference proteome</keyword>
<accession>A0ABV6FSX4</accession>